<dbReference type="AlphaFoldDB" id="D7FRC1"/>
<proteinExistence type="predicted"/>
<evidence type="ECO:0000313" key="3">
    <source>
        <dbReference type="Proteomes" id="UP000002630"/>
    </source>
</evidence>
<accession>D7FRC1</accession>
<evidence type="ECO:0008006" key="4">
    <source>
        <dbReference type="Google" id="ProtNLM"/>
    </source>
</evidence>
<dbReference type="OrthoDB" id="3045861at2759"/>
<dbReference type="Proteomes" id="UP000002630">
    <property type="component" value="Linkage Group LG27"/>
</dbReference>
<name>D7FRC1_ECTSI</name>
<feature type="region of interest" description="Disordered" evidence="1">
    <location>
        <begin position="1"/>
        <end position="38"/>
    </location>
</feature>
<dbReference type="EMBL" id="FN648390">
    <property type="protein sequence ID" value="CBJ30712.1"/>
    <property type="molecule type" value="Genomic_DNA"/>
</dbReference>
<sequence>MKRCSPRTAGSDSPRPSDPKIEQRPRSSHRSSTQSCSRVCESPILPAGEEGMLASAELLLSRDEAVGRLPAGPAVTFQDKAGVLHHQQWWPLEMLFLAREGVLVESLRKGYWIILDELNLAPSESTIVYP</sequence>
<gene>
    <name evidence="2" type="ORF">Esi_0212_0055</name>
</gene>
<keyword evidence="3" id="KW-1185">Reference proteome</keyword>
<reference evidence="2 3" key="1">
    <citation type="journal article" date="2010" name="Nature">
        <title>The Ectocarpus genome and the independent evolution of multicellularity in brown algae.</title>
        <authorList>
            <person name="Cock J.M."/>
            <person name="Sterck L."/>
            <person name="Rouze P."/>
            <person name="Scornet D."/>
            <person name="Allen A.E."/>
            <person name="Amoutzias G."/>
            <person name="Anthouard V."/>
            <person name="Artiguenave F."/>
            <person name="Aury J.M."/>
            <person name="Badger J.H."/>
            <person name="Beszteri B."/>
            <person name="Billiau K."/>
            <person name="Bonnet E."/>
            <person name="Bothwell J.H."/>
            <person name="Bowler C."/>
            <person name="Boyen C."/>
            <person name="Brownlee C."/>
            <person name="Carrano C.J."/>
            <person name="Charrier B."/>
            <person name="Cho G.Y."/>
            <person name="Coelho S.M."/>
            <person name="Collen J."/>
            <person name="Corre E."/>
            <person name="Da Silva C."/>
            <person name="Delage L."/>
            <person name="Delaroque N."/>
            <person name="Dittami S.M."/>
            <person name="Doulbeau S."/>
            <person name="Elias M."/>
            <person name="Farnham G."/>
            <person name="Gachon C.M."/>
            <person name="Gschloessl B."/>
            <person name="Heesch S."/>
            <person name="Jabbari K."/>
            <person name="Jubin C."/>
            <person name="Kawai H."/>
            <person name="Kimura K."/>
            <person name="Kloareg B."/>
            <person name="Kupper F.C."/>
            <person name="Lang D."/>
            <person name="Le Bail A."/>
            <person name="Leblanc C."/>
            <person name="Lerouge P."/>
            <person name="Lohr M."/>
            <person name="Lopez P.J."/>
            <person name="Martens C."/>
            <person name="Maumus F."/>
            <person name="Michel G."/>
            <person name="Miranda-Saavedra D."/>
            <person name="Morales J."/>
            <person name="Moreau H."/>
            <person name="Motomura T."/>
            <person name="Nagasato C."/>
            <person name="Napoli C.A."/>
            <person name="Nelson D.R."/>
            <person name="Nyvall-Collen P."/>
            <person name="Peters A.F."/>
            <person name="Pommier C."/>
            <person name="Potin P."/>
            <person name="Poulain J."/>
            <person name="Quesneville H."/>
            <person name="Read B."/>
            <person name="Rensing S.A."/>
            <person name="Ritter A."/>
            <person name="Rousvoal S."/>
            <person name="Samanta M."/>
            <person name="Samson G."/>
            <person name="Schroeder D.C."/>
            <person name="Segurens B."/>
            <person name="Strittmatter M."/>
            <person name="Tonon T."/>
            <person name="Tregear J.W."/>
            <person name="Valentin K."/>
            <person name="von Dassow P."/>
            <person name="Yamagishi T."/>
            <person name="Van de Peer Y."/>
            <person name="Wincker P."/>
        </authorList>
    </citation>
    <scope>NUCLEOTIDE SEQUENCE [LARGE SCALE GENOMIC DNA]</scope>
    <source>
        <strain evidence="3">Ec32 / CCAP1310/4</strain>
    </source>
</reference>
<organism evidence="2 3">
    <name type="scientific">Ectocarpus siliculosus</name>
    <name type="common">Brown alga</name>
    <name type="synonym">Conferva siliculosa</name>
    <dbReference type="NCBI Taxonomy" id="2880"/>
    <lineage>
        <taxon>Eukaryota</taxon>
        <taxon>Sar</taxon>
        <taxon>Stramenopiles</taxon>
        <taxon>Ochrophyta</taxon>
        <taxon>PX clade</taxon>
        <taxon>Phaeophyceae</taxon>
        <taxon>Ectocarpales</taxon>
        <taxon>Ectocarpaceae</taxon>
        <taxon>Ectocarpus</taxon>
    </lineage>
</organism>
<dbReference type="InParanoid" id="D7FRC1"/>
<dbReference type="STRING" id="2880.D7FRC1"/>
<protein>
    <recommendedName>
        <fullName evidence="4">ATPase dynein-related AAA domain-containing protein</fullName>
    </recommendedName>
</protein>
<evidence type="ECO:0000313" key="2">
    <source>
        <dbReference type="EMBL" id="CBJ30712.1"/>
    </source>
</evidence>
<dbReference type="EMBL" id="FN649752">
    <property type="protein sequence ID" value="CBJ30712.1"/>
    <property type="molecule type" value="Genomic_DNA"/>
</dbReference>
<evidence type="ECO:0000256" key="1">
    <source>
        <dbReference type="SAM" id="MobiDB-lite"/>
    </source>
</evidence>
<feature type="compositionally biased region" description="Basic and acidic residues" evidence="1">
    <location>
        <begin position="15"/>
        <end position="25"/>
    </location>
</feature>